<dbReference type="InterPro" id="IPR047187">
    <property type="entry name" value="SF1_C_Upf1"/>
</dbReference>
<evidence type="ECO:0000256" key="5">
    <source>
        <dbReference type="SAM" id="MobiDB-lite"/>
    </source>
</evidence>
<evidence type="ECO:0000256" key="2">
    <source>
        <dbReference type="ARBA" id="ARBA00022801"/>
    </source>
</evidence>
<protein>
    <recommendedName>
        <fullName evidence="6">DNA2/NAM7 helicase-like C-terminal domain-containing protein</fullName>
    </recommendedName>
</protein>
<dbReference type="PANTHER" id="PTHR43788:SF8">
    <property type="entry name" value="DNA-BINDING PROTEIN SMUBP-2"/>
    <property type="match status" value="1"/>
</dbReference>
<keyword evidence="1" id="KW-0547">Nucleotide-binding</keyword>
<dbReference type="InterPro" id="IPR041679">
    <property type="entry name" value="DNA2/NAM7-like_C"/>
</dbReference>
<dbReference type="Proteomes" id="UP000327011">
    <property type="component" value="Unassembled WGS sequence"/>
</dbReference>
<evidence type="ECO:0000313" key="7">
    <source>
        <dbReference type="EMBL" id="KAA9374260.1"/>
    </source>
</evidence>
<proteinExistence type="predicted"/>
<dbReference type="GO" id="GO:0005524">
    <property type="term" value="F:ATP binding"/>
    <property type="evidence" value="ECO:0007669"/>
    <property type="project" value="UniProtKB-KW"/>
</dbReference>
<dbReference type="AlphaFoldDB" id="A0A5J5JVU7"/>
<keyword evidence="4" id="KW-0067">ATP-binding</keyword>
<organism evidence="7 8">
    <name type="scientific">Microbispora cellulosiformans</name>
    <dbReference type="NCBI Taxonomy" id="2614688"/>
    <lineage>
        <taxon>Bacteria</taxon>
        <taxon>Bacillati</taxon>
        <taxon>Actinomycetota</taxon>
        <taxon>Actinomycetes</taxon>
        <taxon>Streptosporangiales</taxon>
        <taxon>Streptosporangiaceae</taxon>
        <taxon>Microbispora</taxon>
    </lineage>
</organism>
<dbReference type="Pfam" id="PF13087">
    <property type="entry name" value="AAA_12"/>
    <property type="match status" value="1"/>
</dbReference>
<feature type="domain" description="DNA2/NAM7 helicase-like C-terminal" evidence="6">
    <location>
        <begin position="1"/>
        <end position="170"/>
    </location>
</feature>
<evidence type="ECO:0000259" key="6">
    <source>
        <dbReference type="Pfam" id="PF13087"/>
    </source>
</evidence>
<keyword evidence="2" id="KW-0378">Hydrolase</keyword>
<dbReference type="EMBL" id="VYTZ01000017">
    <property type="protein sequence ID" value="KAA9374260.1"/>
    <property type="molecule type" value="Genomic_DNA"/>
</dbReference>
<gene>
    <name evidence="7" type="ORF">F5972_32340</name>
</gene>
<reference evidence="7 8" key="1">
    <citation type="submission" date="2019-09" db="EMBL/GenBank/DDBJ databases">
        <title>Screening of Novel Bioactive Compounds from Soil-Associated.</title>
        <authorList>
            <person name="Gong X."/>
        </authorList>
    </citation>
    <scope>NUCLEOTIDE SEQUENCE [LARGE SCALE GENOMIC DNA]</scope>
    <source>
        <strain evidence="7 8">Gxj-6</strain>
    </source>
</reference>
<dbReference type="GO" id="GO:0043139">
    <property type="term" value="F:5'-3' DNA helicase activity"/>
    <property type="evidence" value="ECO:0007669"/>
    <property type="project" value="TreeGrafter"/>
</dbReference>
<dbReference type="InterPro" id="IPR027417">
    <property type="entry name" value="P-loop_NTPase"/>
</dbReference>
<evidence type="ECO:0000313" key="8">
    <source>
        <dbReference type="Proteomes" id="UP000327011"/>
    </source>
</evidence>
<dbReference type="GO" id="GO:0016787">
    <property type="term" value="F:hydrolase activity"/>
    <property type="evidence" value="ECO:0007669"/>
    <property type="project" value="UniProtKB-KW"/>
</dbReference>
<feature type="region of interest" description="Disordered" evidence="5">
    <location>
        <begin position="42"/>
        <end position="62"/>
    </location>
</feature>
<dbReference type="PANTHER" id="PTHR43788">
    <property type="entry name" value="DNA2/NAM7 HELICASE FAMILY MEMBER"/>
    <property type="match status" value="1"/>
</dbReference>
<keyword evidence="8" id="KW-1185">Reference proteome</keyword>
<dbReference type="RefSeq" id="WP_150939153.1">
    <property type="nucleotide sequence ID" value="NZ_VYTZ01000017.1"/>
</dbReference>
<sequence length="213" mass="24000">MPESLARFISRHFYGGLLETDVRRVHHDDLFAAPVAFVDTAELPQRQRGDRKPREDEPWPKDSRLNECEARLLTLLAAHYHARSDDWAIILPYAAQIGLVTSLLARQVSDENAVARRVATVDSFQGGQHDTILFGFTLSNPGHRVGFLREVRRSNVAFSRAKQRLILVGDLSTLLNAADPGFRDLAGALHDHVRATGDLRSYREIMRRLGENP</sequence>
<dbReference type="CDD" id="cd18808">
    <property type="entry name" value="SF1_C_Upf1"/>
    <property type="match status" value="1"/>
</dbReference>
<feature type="compositionally biased region" description="Basic and acidic residues" evidence="5">
    <location>
        <begin position="45"/>
        <end position="62"/>
    </location>
</feature>
<dbReference type="Gene3D" id="3.40.50.300">
    <property type="entry name" value="P-loop containing nucleotide triphosphate hydrolases"/>
    <property type="match status" value="1"/>
</dbReference>
<name>A0A5J5JVU7_9ACTN</name>
<evidence type="ECO:0000256" key="4">
    <source>
        <dbReference type="ARBA" id="ARBA00022840"/>
    </source>
</evidence>
<dbReference type="SUPFAM" id="SSF52540">
    <property type="entry name" value="P-loop containing nucleoside triphosphate hydrolases"/>
    <property type="match status" value="1"/>
</dbReference>
<dbReference type="InterPro" id="IPR050534">
    <property type="entry name" value="Coronavir_polyprotein_1ab"/>
</dbReference>
<evidence type="ECO:0000256" key="3">
    <source>
        <dbReference type="ARBA" id="ARBA00022806"/>
    </source>
</evidence>
<evidence type="ECO:0000256" key="1">
    <source>
        <dbReference type="ARBA" id="ARBA00022741"/>
    </source>
</evidence>
<keyword evidence="3" id="KW-0347">Helicase</keyword>
<accession>A0A5J5JVU7</accession>
<comment type="caution">
    <text evidence="7">The sequence shown here is derived from an EMBL/GenBank/DDBJ whole genome shotgun (WGS) entry which is preliminary data.</text>
</comment>